<dbReference type="Gene3D" id="2.30.30.60">
    <property type="match status" value="1"/>
</dbReference>
<dbReference type="SUPFAM" id="SSF50182">
    <property type="entry name" value="Sm-like ribonucleoproteins"/>
    <property type="match status" value="1"/>
</dbReference>
<organism evidence="12 13">
    <name type="scientific">Cognatilysobacter bugurensis</name>
    <dbReference type="NCBI Taxonomy" id="543356"/>
    <lineage>
        <taxon>Bacteria</taxon>
        <taxon>Pseudomonadati</taxon>
        <taxon>Pseudomonadota</taxon>
        <taxon>Gammaproteobacteria</taxon>
        <taxon>Lysobacterales</taxon>
        <taxon>Lysobacteraceae</taxon>
        <taxon>Cognatilysobacter</taxon>
    </lineage>
</organism>
<dbReference type="GO" id="GO:0071470">
    <property type="term" value="P:cellular response to osmotic stress"/>
    <property type="evidence" value="ECO:0007669"/>
    <property type="project" value="InterPro"/>
</dbReference>
<feature type="transmembrane region" description="Helical" evidence="10">
    <location>
        <begin position="95"/>
        <end position="117"/>
    </location>
</feature>
<feature type="domain" description="Mechanosensitive ion channel MscS" evidence="11">
    <location>
        <begin position="184"/>
        <end position="252"/>
    </location>
</feature>
<dbReference type="PANTHER" id="PTHR30414">
    <property type="entry name" value="MINICONDUCTANCE MECHANOSENSITIVE CHANNEL YBDG"/>
    <property type="match status" value="1"/>
</dbReference>
<evidence type="ECO:0000313" key="13">
    <source>
        <dbReference type="Proteomes" id="UP000646426"/>
    </source>
</evidence>
<gene>
    <name evidence="12" type="ORF">GCM10007067_21900</name>
</gene>
<comment type="subcellular location">
    <subcellularLocation>
        <location evidence="1">Cell inner membrane</location>
        <topology evidence="1">Multi-pass membrane protein</topology>
    </subcellularLocation>
</comment>
<dbReference type="InterPro" id="IPR023408">
    <property type="entry name" value="MscS_beta-dom_sf"/>
</dbReference>
<reference evidence="12" key="1">
    <citation type="journal article" date="2014" name="Int. J. Syst. Evol. Microbiol.">
        <title>Complete genome sequence of Corynebacterium casei LMG S-19264T (=DSM 44701T), isolated from a smear-ripened cheese.</title>
        <authorList>
            <consortium name="US DOE Joint Genome Institute (JGI-PGF)"/>
            <person name="Walter F."/>
            <person name="Albersmeier A."/>
            <person name="Kalinowski J."/>
            <person name="Ruckert C."/>
        </authorList>
    </citation>
    <scope>NUCLEOTIDE SEQUENCE</scope>
    <source>
        <strain evidence="12">KCTC 23077</strain>
    </source>
</reference>
<sequence length="420" mass="46525">MLSASIDRLVPFDGRPYAHAAVALVVLALVAWATNWLMRHVLLRVLGRVLQRLTGGGREALHDHGVLRRLANIVPAVVVWASVQYMPDLAPEVRVVVGNVALAFLAVAIALALSHLLDAVNDWYLRTRDRAHERPIKGYVQMAKIVVFAIAAVVAVATLVDRSPWLLLSGFGALSAVLLLVFKDSILSLVASIQLSTNDMVRVGDWIEMPALDANGHVIDMALNTVKVQNWDKTITTIPTYRLMSESFRNWRGMQESGARRIKRALLIDQSSVRFLDASERDALRAISLIDDYLERKCEELAEHNERLEAAGRHPVNTRRVTNLGTFRAYACAYLRAHPRVDHDLMCMMRQLEPGPTGLPLEVYCFTVDTGLADFEATQADIFDHLLAVLPAFDLRLYQQPGGADVAAFLEGRGARVGEA</sequence>
<feature type="transmembrane region" description="Helical" evidence="10">
    <location>
        <begin position="17"/>
        <end position="38"/>
    </location>
</feature>
<evidence type="ECO:0000256" key="7">
    <source>
        <dbReference type="ARBA" id="ARBA00023136"/>
    </source>
</evidence>
<evidence type="ECO:0000256" key="9">
    <source>
        <dbReference type="ARBA" id="ARBA00093659"/>
    </source>
</evidence>
<proteinExistence type="predicted"/>
<feature type="transmembrane region" description="Helical" evidence="10">
    <location>
        <begin position="138"/>
        <end position="159"/>
    </location>
</feature>
<evidence type="ECO:0000256" key="2">
    <source>
        <dbReference type="ARBA" id="ARBA00022475"/>
    </source>
</evidence>
<evidence type="ECO:0000256" key="5">
    <source>
        <dbReference type="ARBA" id="ARBA00022989"/>
    </source>
</evidence>
<evidence type="ECO:0000256" key="4">
    <source>
        <dbReference type="ARBA" id="ARBA00022692"/>
    </source>
</evidence>
<dbReference type="EMBL" id="BMYD01000003">
    <property type="protein sequence ID" value="GHA83405.1"/>
    <property type="molecule type" value="Genomic_DNA"/>
</dbReference>
<keyword evidence="3" id="KW-0997">Cell inner membrane</keyword>
<keyword evidence="5 10" id="KW-1133">Transmembrane helix</keyword>
<reference evidence="12" key="2">
    <citation type="submission" date="2020-09" db="EMBL/GenBank/DDBJ databases">
        <authorList>
            <person name="Sun Q."/>
            <person name="Kim S."/>
        </authorList>
    </citation>
    <scope>NUCLEOTIDE SEQUENCE</scope>
    <source>
        <strain evidence="12">KCTC 23077</strain>
    </source>
</reference>
<dbReference type="InterPro" id="IPR010920">
    <property type="entry name" value="LSM_dom_sf"/>
</dbReference>
<evidence type="ECO:0000256" key="3">
    <source>
        <dbReference type="ARBA" id="ARBA00022519"/>
    </source>
</evidence>
<dbReference type="GO" id="GO:0008381">
    <property type="term" value="F:mechanosensitive monoatomic ion channel activity"/>
    <property type="evidence" value="ECO:0007669"/>
    <property type="project" value="InterPro"/>
</dbReference>
<comment type="caution">
    <text evidence="12">The sequence shown here is derived from an EMBL/GenBank/DDBJ whole genome shotgun (WGS) entry which is preliminary data.</text>
</comment>
<dbReference type="AlphaFoldDB" id="A0A918T0R1"/>
<evidence type="ECO:0000313" key="12">
    <source>
        <dbReference type="EMBL" id="GHA83405.1"/>
    </source>
</evidence>
<dbReference type="Proteomes" id="UP000646426">
    <property type="component" value="Unassembled WGS sequence"/>
</dbReference>
<protein>
    <recommendedName>
        <fullName evidence="8">Mechanosensing system component YbdG</fullName>
    </recommendedName>
    <alternativeName>
        <fullName evidence="9">Mechanosensitive channel homolog YbdG</fullName>
    </alternativeName>
</protein>
<evidence type="ECO:0000256" key="6">
    <source>
        <dbReference type="ARBA" id="ARBA00023016"/>
    </source>
</evidence>
<dbReference type="InterPro" id="IPR006685">
    <property type="entry name" value="MscS_channel_2nd"/>
</dbReference>
<keyword evidence="13" id="KW-1185">Reference proteome</keyword>
<evidence type="ECO:0000259" key="11">
    <source>
        <dbReference type="Pfam" id="PF00924"/>
    </source>
</evidence>
<dbReference type="PANTHER" id="PTHR30414:SF0">
    <property type="entry name" value="MINICONDUCTANCE MECHANOSENSITIVE CHANNEL YBDG"/>
    <property type="match status" value="1"/>
</dbReference>
<evidence type="ECO:0000256" key="10">
    <source>
        <dbReference type="SAM" id="Phobius"/>
    </source>
</evidence>
<evidence type="ECO:0000256" key="1">
    <source>
        <dbReference type="ARBA" id="ARBA00004429"/>
    </source>
</evidence>
<dbReference type="RefSeq" id="WP_189456444.1">
    <property type="nucleotide sequence ID" value="NZ_BMYD01000003.1"/>
</dbReference>
<keyword evidence="7 10" id="KW-0472">Membrane</keyword>
<keyword evidence="4 10" id="KW-0812">Transmembrane</keyword>
<dbReference type="GO" id="GO:0005886">
    <property type="term" value="C:plasma membrane"/>
    <property type="evidence" value="ECO:0007669"/>
    <property type="project" value="UniProtKB-SubCell"/>
</dbReference>
<keyword evidence="6" id="KW-0346">Stress response</keyword>
<dbReference type="Pfam" id="PF00924">
    <property type="entry name" value="MS_channel_2nd"/>
    <property type="match status" value="1"/>
</dbReference>
<name>A0A918T0R1_9GAMM</name>
<dbReference type="InterPro" id="IPR030192">
    <property type="entry name" value="YbdG"/>
</dbReference>
<feature type="transmembrane region" description="Helical" evidence="10">
    <location>
        <begin position="165"/>
        <end position="182"/>
    </location>
</feature>
<evidence type="ECO:0000256" key="8">
    <source>
        <dbReference type="ARBA" id="ARBA00093630"/>
    </source>
</evidence>
<accession>A0A918T0R1</accession>
<dbReference type="FunFam" id="2.30.30.60:FF:000002">
    <property type="entry name" value="Mechanosensitive ion channel family protein"/>
    <property type="match status" value="1"/>
</dbReference>
<keyword evidence="2" id="KW-1003">Cell membrane</keyword>